<dbReference type="EMBL" id="OX596105">
    <property type="protein sequence ID" value="CAN0146365.1"/>
    <property type="molecule type" value="Genomic_DNA"/>
</dbReference>
<evidence type="ECO:0000313" key="1">
    <source>
        <dbReference type="EMBL" id="CAN0146365.1"/>
    </source>
</evidence>
<name>A0AC59Z1E0_RANTA</name>
<gene>
    <name evidence="1" type="ORF">MRATA1EN22A_LOCUS12752</name>
</gene>
<reference evidence="1" key="2">
    <citation type="submission" date="2025-03" db="EMBL/GenBank/DDBJ databases">
        <authorList>
            <consortium name="ELIXIR-Norway"/>
            <consortium name="Elixir Norway"/>
        </authorList>
    </citation>
    <scope>NUCLEOTIDE SEQUENCE</scope>
</reference>
<reference evidence="1" key="1">
    <citation type="submission" date="2023-05" db="EMBL/GenBank/DDBJ databases">
        <authorList>
            <consortium name="ELIXIR-Norway"/>
        </authorList>
    </citation>
    <scope>NUCLEOTIDE SEQUENCE</scope>
</reference>
<accession>A0AC59Z1E0</accession>
<dbReference type="Proteomes" id="UP001162501">
    <property type="component" value="Chromosome 21"/>
</dbReference>
<protein>
    <submittedName>
        <fullName evidence="1">Uncharacterized protein</fullName>
    </submittedName>
</protein>
<organism evidence="1 2">
    <name type="scientific">Rangifer tarandus platyrhynchus</name>
    <name type="common">Svalbard reindeer</name>
    <dbReference type="NCBI Taxonomy" id="3082113"/>
    <lineage>
        <taxon>Eukaryota</taxon>
        <taxon>Metazoa</taxon>
        <taxon>Chordata</taxon>
        <taxon>Craniata</taxon>
        <taxon>Vertebrata</taxon>
        <taxon>Euteleostomi</taxon>
        <taxon>Mammalia</taxon>
        <taxon>Eutheria</taxon>
        <taxon>Laurasiatheria</taxon>
        <taxon>Artiodactyla</taxon>
        <taxon>Ruminantia</taxon>
        <taxon>Pecora</taxon>
        <taxon>Cervidae</taxon>
        <taxon>Odocoileinae</taxon>
        <taxon>Rangifer</taxon>
    </lineage>
</organism>
<proteinExistence type="predicted"/>
<sequence length="92" mass="9781">MAKAEEMNHRVPGRADTGRMSDSPGISSPKRKAQTALCTGSPSVFSAGSSKNSRFQHMEKSVHSCVAPRLSPSKALLEEPANCGQQRDTPGI</sequence>
<evidence type="ECO:0000313" key="2">
    <source>
        <dbReference type="Proteomes" id="UP001162501"/>
    </source>
</evidence>